<dbReference type="EMBL" id="JBHLTR010000013">
    <property type="protein sequence ID" value="MFC0559389.1"/>
    <property type="molecule type" value="Genomic_DNA"/>
</dbReference>
<evidence type="ECO:0000256" key="4">
    <source>
        <dbReference type="SAM" id="MobiDB-lite"/>
    </source>
</evidence>
<dbReference type="PIRSF" id="PIRSF002825">
    <property type="entry name" value="CfbpA"/>
    <property type="match status" value="1"/>
</dbReference>
<feature type="signal peptide" evidence="5">
    <location>
        <begin position="1"/>
        <end position="24"/>
    </location>
</feature>
<keyword evidence="2" id="KW-0408">Iron</keyword>
<protein>
    <submittedName>
        <fullName evidence="6">Fe(3+) ABC transporter substrate-binding protein</fullName>
    </submittedName>
</protein>
<dbReference type="SUPFAM" id="SSF53850">
    <property type="entry name" value="Periplasmic binding protein-like II"/>
    <property type="match status" value="1"/>
</dbReference>
<gene>
    <name evidence="6" type="ORF">ACFFH4_10050</name>
</gene>
<accession>A0ABV6NFD0</accession>
<dbReference type="PANTHER" id="PTHR30006:SF15">
    <property type="entry name" value="IRON-UTILIZATION PERIPLASMIC PROTEIN"/>
    <property type="match status" value="1"/>
</dbReference>
<keyword evidence="2" id="KW-0813">Transport</keyword>
<name>A0ABV6NFD0_9BACI</name>
<feature type="region of interest" description="Disordered" evidence="4">
    <location>
        <begin position="30"/>
        <end position="51"/>
    </location>
</feature>
<dbReference type="RefSeq" id="WP_273841694.1">
    <property type="nucleotide sequence ID" value="NZ_JAQQWT010000004.1"/>
</dbReference>
<dbReference type="InterPro" id="IPR026045">
    <property type="entry name" value="Ferric-bd"/>
</dbReference>
<proteinExistence type="inferred from homology"/>
<keyword evidence="2" id="KW-0410">Iron transport</keyword>
<dbReference type="PANTHER" id="PTHR30006">
    <property type="entry name" value="THIAMINE-BINDING PERIPLASMIC PROTEIN-RELATED"/>
    <property type="match status" value="1"/>
</dbReference>
<dbReference type="Gene3D" id="3.40.190.10">
    <property type="entry name" value="Periplasmic binding protein-like II"/>
    <property type="match status" value="2"/>
</dbReference>
<keyword evidence="7" id="KW-1185">Reference proteome</keyword>
<comment type="caution">
    <text evidence="6">The sequence shown here is derived from an EMBL/GenBank/DDBJ whole genome shotgun (WGS) entry which is preliminary data.</text>
</comment>
<keyword evidence="2" id="KW-0406">Ion transport</keyword>
<reference evidence="6 7" key="1">
    <citation type="submission" date="2024-09" db="EMBL/GenBank/DDBJ databases">
        <authorList>
            <person name="Sun Q."/>
            <person name="Mori K."/>
        </authorList>
    </citation>
    <scope>NUCLEOTIDE SEQUENCE [LARGE SCALE GENOMIC DNA]</scope>
    <source>
        <strain evidence="6 7">NCAIM B.02301</strain>
    </source>
</reference>
<organism evidence="6 7">
    <name type="scientific">Halalkalibacter alkalisediminis</name>
    <dbReference type="NCBI Taxonomy" id="935616"/>
    <lineage>
        <taxon>Bacteria</taxon>
        <taxon>Bacillati</taxon>
        <taxon>Bacillota</taxon>
        <taxon>Bacilli</taxon>
        <taxon>Bacillales</taxon>
        <taxon>Bacillaceae</taxon>
        <taxon>Halalkalibacter</taxon>
    </lineage>
</organism>
<feature type="chain" id="PRO_5045061506" evidence="5">
    <location>
        <begin position="25"/>
        <end position="369"/>
    </location>
</feature>
<evidence type="ECO:0000313" key="7">
    <source>
        <dbReference type="Proteomes" id="UP001589833"/>
    </source>
</evidence>
<dbReference type="Pfam" id="PF13416">
    <property type="entry name" value="SBP_bac_8"/>
    <property type="match status" value="1"/>
</dbReference>
<evidence type="ECO:0000256" key="2">
    <source>
        <dbReference type="ARBA" id="ARBA00022496"/>
    </source>
</evidence>
<sequence>MSRAFKAMLFALMVLSLAVVTACGANDDTVEEAEETEVGAENEEVTEEATEEAGVVNLYTSRHYESDQELYKKFTEETGIEVNVVEGKGDELMERLNIEGENTEADLFITADAGNLYVASESGLLQPVESDVLTTNIPEKLRDVDNEWFGLTKRARVIVYAKDRVDPSELSTYEALTEADWEGRVTVRESNNMYNISLLASFIELNGEEAALDWAKGIVNNISRDPQGNDRDQAKAIVAEEGDVAIMNTYYIGNMMNSEDAEEVKVAESVGVFFPNQETTGTHINISGVGLTKHAQNKENAIKLMEFLSSEEAQGAYSAANNEYPANPNVEPNDLLKSWGEFKEQDIELSVLGENQQQAIKLFDQAGWK</sequence>
<evidence type="ECO:0000256" key="3">
    <source>
        <dbReference type="ARBA" id="ARBA00022729"/>
    </source>
</evidence>
<dbReference type="Proteomes" id="UP001589833">
    <property type="component" value="Unassembled WGS sequence"/>
</dbReference>
<dbReference type="CDD" id="cd13542">
    <property type="entry name" value="PBP2_FutA1_ilke"/>
    <property type="match status" value="1"/>
</dbReference>
<keyword evidence="3 5" id="KW-0732">Signal</keyword>
<comment type="similarity">
    <text evidence="1">Belongs to the bacterial solute-binding protein 1 family.</text>
</comment>
<dbReference type="InterPro" id="IPR006059">
    <property type="entry name" value="SBP"/>
</dbReference>
<evidence type="ECO:0000313" key="6">
    <source>
        <dbReference type="EMBL" id="MFC0559389.1"/>
    </source>
</evidence>
<evidence type="ECO:0000256" key="5">
    <source>
        <dbReference type="SAM" id="SignalP"/>
    </source>
</evidence>
<dbReference type="PROSITE" id="PS51257">
    <property type="entry name" value="PROKAR_LIPOPROTEIN"/>
    <property type="match status" value="1"/>
</dbReference>
<evidence type="ECO:0000256" key="1">
    <source>
        <dbReference type="ARBA" id="ARBA00008520"/>
    </source>
</evidence>